<keyword evidence="1" id="KW-0238">DNA-binding</keyword>
<dbReference type="SMART" id="SM00530">
    <property type="entry name" value="HTH_XRE"/>
    <property type="match status" value="1"/>
</dbReference>
<dbReference type="PANTHER" id="PTHR46797">
    <property type="entry name" value="HTH-TYPE TRANSCRIPTIONAL REGULATOR"/>
    <property type="match status" value="1"/>
</dbReference>
<dbReference type="SUPFAM" id="SSF47413">
    <property type="entry name" value="lambda repressor-like DNA-binding domains"/>
    <property type="match status" value="1"/>
</dbReference>
<dbReference type="Gene3D" id="1.10.260.40">
    <property type="entry name" value="lambda repressor-like DNA-binding domains"/>
    <property type="match status" value="1"/>
</dbReference>
<evidence type="ECO:0000313" key="4">
    <source>
        <dbReference type="Proteomes" id="UP000632849"/>
    </source>
</evidence>
<dbReference type="GO" id="GO:0005829">
    <property type="term" value="C:cytosol"/>
    <property type="evidence" value="ECO:0007669"/>
    <property type="project" value="TreeGrafter"/>
</dbReference>
<feature type="domain" description="HTH cro/C1-type" evidence="2">
    <location>
        <begin position="20"/>
        <end position="74"/>
    </location>
</feature>
<evidence type="ECO:0000313" key="3">
    <source>
        <dbReference type="EMBL" id="GHG02522.1"/>
    </source>
</evidence>
<evidence type="ECO:0000256" key="1">
    <source>
        <dbReference type="ARBA" id="ARBA00023125"/>
    </source>
</evidence>
<gene>
    <name evidence="3" type="ORF">GCM10017667_37890</name>
</gene>
<keyword evidence="4" id="KW-1185">Reference proteome</keyword>
<reference evidence="3" key="1">
    <citation type="journal article" date="2014" name="Int. J. Syst. Evol. Microbiol.">
        <title>Complete genome sequence of Corynebacterium casei LMG S-19264T (=DSM 44701T), isolated from a smear-ripened cheese.</title>
        <authorList>
            <consortium name="US DOE Joint Genome Institute (JGI-PGF)"/>
            <person name="Walter F."/>
            <person name="Albersmeier A."/>
            <person name="Kalinowski J."/>
            <person name="Ruckert C."/>
        </authorList>
    </citation>
    <scope>NUCLEOTIDE SEQUENCE</scope>
    <source>
        <strain evidence="3">JCM 4122</strain>
    </source>
</reference>
<dbReference type="GO" id="GO:0003700">
    <property type="term" value="F:DNA-binding transcription factor activity"/>
    <property type="evidence" value="ECO:0007669"/>
    <property type="project" value="TreeGrafter"/>
</dbReference>
<comment type="caution">
    <text evidence="3">The sequence shown here is derived from an EMBL/GenBank/DDBJ whole genome shotgun (WGS) entry which is preliminary data.</text>
</comment>
<dbReference type="Proteomes" id="UP000632849">
    <property type="component" value="Unassembled WGS sequence"/>
</dbReference>
<dbReference type="GO" id="GO:0003677">
    <property type="term" value="F:DNA binding"/>
    <property type="evidence" value="ECO:0007669"/>
    <property type="project" value="UniProtKB-KW"/>
</dbReference>
<protein>
    <recommendedName>
        <fullName evidence="2">HTH cro/C1-type domain-containing protein</fullName>
    </recommendedName>
</protein>
<dbReference type="RefSeq" id="WP_190042094.1">
    <property type="nucleotide sequence ID" value="NZ_BNBE01000001.1"/>
</dbReference>
<organism evidence="3 4">
    <name type="scientific">Streptomyces filamentosus</name>
    <name type="common">Streptomyces roseosporus</name>
    <dbReference type="NCBI Taxonomy" id="67294"/>
    <lineage>
        <taxon>Bacteria</taxon>
        <taxon>Bacillati</taxon>
        <taxon>Actinomycetota</taxon>
        <taxon>Actinomycetes</taxon>
        <taxon>Kitasatosporales</taxon>
        <taxon>Streptomycetaceae</taxon>
        <taxon>Streptomyces</taxon>
    </lineage>
</organism>
<dbReference type="PROSITE" id="PS50943">
    <property type="entry name" value="HTH_CROC1"/>
    <property type="match status" value="1"/>
</dbReference>
<accession>A0A919BN48</accession>
<reference evidence="3" key="2">
    <citation type="submission" date="2020-09" db="EMBL/GenBank/DDBJ databases">
        <authorList>
            <person name="Sun Q."/>
            <person name="Ohkuma M."/>
        </authorList>
    </citation>
    <scope>NUCLEOTIDE SEQUENCE</scope>
    <source>
        <strain evidence="3">JCM 4122</strain>
    </source>
</reference>
<dbReference type="AlphaFoldDB" id="A0A919BN48"/>
<dbReference type="CDD" id="cd00093">
    <property type="entry name" value="HTH_XRE"/>
    <property type="match status" value="1"/>
</dbReference>
<dbReference type="InterPro" id="IPR010982">
    <property type="entry name" value="Lambda_DNA-bd_dom_sf"/>
</dbReference>
<dbReference type="InterPro" id="IPR001387">
    <property type="entry name" value="Cro/C1-type_HTH"/>
</dbReference>
<evidence type="ECO:0000259" key="2">
    <source>
        <dbReference type="PROSITE" id="PS50943"/>
    </source>
</evidence>
<dbReference type="InterPro" id="IPR050807">
    <property type="entry name" value="TransReg_Diox_bact_type"/>
</dbReference>
<proteinExistence type="predicted"/>
<dbReference type="PANTHER" id="PTHR46797:SF1">
    <property type="entry name" value="METHYLPHOSPHONATE SYNTHASE"/>
    <property type="match status" value="1"/>
</dbReference>
<name>A0A919BN48_STRFL</name>
<dbReference type="EMBL" id="BNBE01000001">
    <property type="protein sequence ID" value="GHG02522.1"/>
    <property type="molecule type" value="Genomic_DNA"/>
</dbReference>
<sequence length="84" mass="9022">MPADQPEWITSAQQALGRKVRDARLYADLTQEQLAALAQIDRSTIQRIEGGQNDAKISHLLRVAAALGVPARDLIPDGAPPANP</sequence>
<dbReference type="Pfam" id="PF13560">
    <property type="entry name" value="HTH_31"/>
    <property type="match status" value="1"/>
</dbReference>